<protein>
    <submittedName>
        <fullName evidence="1">Uncharacterized protein</fullName>
    </submittedName>
</protein>
<dbReference type="SUPFAM" id="SSF56784">
    <property type="entry name" value="HAD-like"/>
    <property type="match status" value="1"/>
</dbReference>
<dbReference type="Gene3D" id="1.10.150.240">
    <property type="entry name" value="Putative phosphatase, domain 2"/>
    <property type="match status" value="1"/>
</dbReference>
<evidence type="ECO:0000313" key="2">
    <source>
        <dbReference type="Proteomes" id="UP001177023"/>
    </source>
</evidence>
<dbReference type="SFLD" id="SFLDG01129">
    <property type="entry name" value="C1.5:_HAD__Beta-PGM__Phosphata"/>
    <property type="match status" value="1"/>
</dbReference>
<keyword evidence="2" id="KW-1185">Reference proteome</keyword>
<dbReference type="InterPro" id="IPR023198">
    <property type="entry name" value="PGP-like_dom2"/>
</dbReference>
<dbReference type="Gene3D" id="3.40.50.1000">
    <property type="entry name" value="HAD superfamily/HAD-like"/>
    <property type="match status" value="1"/>
</dbReference>
<dbReference type="InterPro" id="IPR036412">
    <property type="entry name" value="HAD-like_sf"/>
</dbReference>
<reference evidence="1" key="1">
    <citation type="submission" date="2023-06" db="EMBL/GenBank/DDBJ databases">
        <authorList>
            <person name="Delattre M."/>
        </authorList>
    </citation>
    <scope>NUCLEOTIDE SEQUENCE</scope>
    <source>
        <strain evidence="1">AF72</strain>
    </source>
</reference>
<dbReference type="InterPro" id="IPR052898">
    <property type="entry name" value="ACAD10-like"/>
</dbReference>
<dbReference type="PANTHER" id="PTHR47829:SF1">
    <property type="entry name" value="HAD FAMILY PHOSPHATASE"/>
    <property type="match status" value="1"/>
</dbReference>
<gene>
    <name evidence="1" type="ORF">MSPICULIGERA_LOCUS13999</name>
</gene>
<dbReference type="Proteomes" id="UP001177023">
    <property type="component" value="Unassembled WGS sequence"/>
</dbReference>
<name>A0AA36CWV4_9BILA</name>
<dbReference type="InterPro" id="IPR023214">
    <property type="entry name" value="HAD_sf"/>
</dbReference>
<feature type="non-terminal residue" evidence="1">
    <location>
        <position position="231"/>
    </location>
</feature>
<proteinExistence type="predicted"/>
<sequence>MVVKAVVFDYGGVLVSYDQVGKFLAELAKQFEVTDDAFHAKKKVLFDLFLNSSDLMTGKLSLEEFEANGMVEAVNKIFGTTRTESIGWFQRFSKPDIFSKHKIMFDFIAQLRRNGIKTGLLTNNFWVDKEKKHDCTPVDKALFDSIVESREEGCEKPEWKIYDLSHSRLLKVDPSIKKEEVLFLDDLQLNLDGAEKYGWRGVLVENTSDPSSTIKKAQEIIEKENGSALKA</sequence>
<accession>A0AA36CWV4</accession>
<dbReference type="EMBL" id="CATQJA010002640">
    <property type="protein sequence ID" value="CAJ0575691.1"/>
    <property type="molecule type" value="Genomic_DNA"/>
</dbReference>
<dbReference type="PANTHER" id="PTHR47829">
    <property type="entry name" value="HYDROLASE, PUTATIVE (AFU_ORTHOLOGUE AFUA_1G12880)-RELATED"/>
    <property type="match status" value="1"/>
</dbReference>
<organism evidence="1 2">
    <name type="scientific">Mesorhabditis spiculigera</name>
    <dbReference type="NCBI Taxonomy" id="96644"/>
    <lineage>
        <taxon>Eukaryota</taxon>
        <taxon>Metazoa</taxon>
        <taxon>Ecdysozoa</taxon>
        <taxon>Nematoda</taxon>
        <taxon>Chromadorea</taxon>
        <taxon>Rhabditida</taxon>
        <taxon>Rhabditina</taxon>
        <taxon>Rhabditomorpha</taxon>
        <taxon>Rhabditoidea</taxon>
        <taxon>Rhabditidae</taxon>
        <taxon>Mesorhabditinae</taxon>
        <taxon>Mesorhabditis</taxon>
    </lineage>
</organism>
<dbReference type="InterPro" id="IPR006439">
    <property type="entry name" value="HAD-SF_hydro_IA"/>
</dbReference>
<dbReference type="SFLD" id="SFLDS00003">
    <property type="entry name" value="Haloacid_Dehalogenase"/>
    <property type="match status" value="1"/>
</dbReference>
<evidence type="ECO:0000313" key="1">
    <source>
        <dbReference type="EMBL" id="CAJ0575691.1"/>
    </source>
</evidence>
<dbReference type="CDD" id="cd02603">
    <property type="entry name" value="HAD_sEH-N_like"/>
    <property type="match status" value="1"/>
</dbReference>
<dbReference type="Pfam" id="PF00702">
    <property type="entry name" value="Hydrolase"/>
    <property type="match status" value="1"/>
</dbReference>
<comment type="caution">
    <text evidence="1">The sequence shown here is derived from an EMBL/GenBank/DDBJ whole genome shotgun (WGS) entry which is preliminary data.</text>
</comment>
<dbReference type="AlphaFoldDB" id="A0AA36CWV4"/>
<dbReference type="PRINTS" id="PR00413">
    <property type="entry name" value="HADHALOGNASE"/>
</dbReference>